<dbReference type="Gene3D" id="2.60.120.10">
    <property type="entry name" value="Jelly Rolls"/>
    <property type="match status" value="1"/>
</dbReference>
<name>A0ABU5EBT0_9PROT</name>
<keyword evidence="2" id="KW-1185">Reference proteome</keyword>
<accession>A0ABU5EBT0</accession>
<dbReference type="SUPFAM" id="SSF51182">
    <property type="entry name" value="RmlC-like cupins"/>
    <property type="match status" value="1"/>
</dbReference>
<sequence>MSRDQDLHRFIDALDKAIFQRLTPGSAEHDLARKIFDALKIPGEPGQQVDQEPLPAHQYLHKALETARSGPADLAAVADAFEALAPRLNWYRRKGSESAGPVFAEGHANTIIIGTEGLERRSDLQIGVSLLAPHIQYVDHHHPPPEVYLVLSPGAWRQEQGPWHEPGLGGIVYNTPDIVHAMKSGDHPLFAVWCLDWACCIERR</sequence>
<evidence type="ECO:0000313" key="2">
    <source>
        <dbReference type="Proteomes" id="UP001279642"/>
    </source>
</evidence>
<comment type="caution">
    <text evidence="1">The sequence shown here is derived from an EMBL/GenBank/DDBJ whole genome shotgun (WGS) entry which is preliminary data.</text>
</comment>
<dbReference type="InterPro" id="IPR014710">
    <property type="entry name" value="RmlC-like_jellyroll"/>
</dbReference>
<dbReference type="GO" id="GO:0016829">
    <property type="term" value="F:lyase activity"/>
    <property type="evidence" value="ECO:0007669"/>
    <property type="project" value="UniProtKB-KW"/>
</dbReference>
<dbReference type="Proteomes" id="UP001279642">
    <property type="component" value="Unassembled WGS sequence"/>
</dbReference>
<proteinExistence type="predicted"/>
<protein>
    <submittedName>
        <fullName evidence="1">Dimethylsulfonioproprionate lyase family protein</fullName>
    </submittedName>
</protein>
<dbReference type="EMBL" id="JAXCLW010000003">
    <property type="protein sequence ID" value="MDY0883727.1"/>
    <property type="molecule type" value="Genomic_DNA"/>
</dbReference>
<dbReference type="InterPro" id="IPR031723">
    <property type="entry name" value="DMSP_lyase"/>
</dbReference>
<dbReference type="InterPro" id="IPR011051">
    <property type="entry name" value="RmlC_Cupin_sf"/>
</dbReference>
<dbReference type="Pfam" id="PF16867">
    <property type="entry name" value="DMSP_lyase"/>
    <property type="match status" value="1"/>
</dbReference>
<organism evidence="1 2">
    <name type="scientific">Dongia soli</name>
    <dbReference type="NCBI Taxonomy" id="600628"/>
    <lineage>
        <taxon>Bacteria</taxon>
        <taxon>Pseudomonadati</taxon>
        <taxon>Pseudomonadota</taxon>
        <taxon>Alphaproteobacteria</taxon>
        <taxon>Rhodospirillales</taxon>
        <taxon>Dongiaceae</taxon>
        <taxon>Dongia</taxon>
    </lineage>
</organism>
<dbReference type="RefSeq" id="WP_320508795.1">
    <property type="nucleotide sequence ID" value="NZ_JAXCLW010000003.1"/>
</dbReference>
<evidence type="ECO:0000313" key="1">
    <source>
        <dbReference type="EMBL" id="MDY0883727.1"/>
    </source>
</evidence>
<keyword evidence="1" id="KW-0456">Lyase</keyword>
<gene>
    <name evidence="1" type="ORF">SMD27_12815</name>
</gene>
<reference evidence="1 2" key="1">
    <citation type="journal article" date="2016" name="Antonie Van Leeuwenhoek">
        <title>Dongia soli sp. nov., isolated from soil from Dokdo, Korea.</title>
        <authorList>
            <person name="Kim D.U."/>
            <person name="Lee H."/>
            <person name="Kim H."/>
            <person name="Kim S.G."/>
            <person name="Ka J.O."/>
        </authorList>
    </citation>
    <scope>NUCLEOTIDE SEQUENCE [LARGE SCALE GENOMIC DNA]</scope>
    <source>
        <strain evidence="1 2">D78</strain>
    </source>
</reference>